<evidence type="ECO:0000256" key="2">
    <source>
        <dbReference type="ARBA" id="ARBA00022723"/>
    </source>
</evidence>
<feature type="domain" description="Cytochrome c" evidence="5">
    <location>
        <begin position="195"/>
        <end position="308"/>
    </location>
</feature>
<proteinExistence type="predicted"/>
<dbReference type="OrthoDB" id="9809720at2"/>
<keyword evidence="7" id="KW-1185">Reference proteome</keyword>
<protein>
    <submittedName>
        <fullName evidence="6">Cytochrome c</fullName>
    </submittedName>
</protein>
<comment type="caution">
    <text evidence="6">The sequence shown here is derived from an EMBL/GenBank/DDBJ whole genome shotgun (WGS) entry which is preliminary data.</text>
</comment>
<name>A0A4Z0Q5B3_9BACT</name>
<evidence type="ECO:0000256" key="1">
    <source>
        <dbReference type="ARBA" id="ARBA00022617"/>
    </source>
</evidence>
<dbReference type="Pfam" id="PF13442">
    <property type="entry name" value="Cytochrome_CBB3"/>
    <property type="match status" value="1"/>
</dbReference>
<accession>A0A4Z0Q5B3</accession>
<keyword evidence="3 4" id="KW-0408">Iron</keyword>
<dbReference type="EMBL" id="SRLC01000001">
    <property type="protein sequence ID" value="TGE24666.1"/>
    <property type="molecule type" value="Genomic_DNA"/>
</dbReference>
<sequence>MRKVLRIMGLLLAVVVVAAVGFVVFVSARGIPSYDVPKPTGMPLIEATPARLAQGEKLVLSSCADCHLNRQTNRLAGHRLLDTPPEFGGLYSANITQDKEHGIGAWTDAELVTLLRTGVGRDGRFRIVMPSFVHMSDEDVSSLVAFLRSGHEWVRPDPTPSHEQEPSLLAKALVNTVMKPTPLPAGPVVAPAPTEAVAFGRYLVVGRYKCYDCHSKDFKTNNSLEPEQSEGYMGGGNKLLNLQGQEVYSRNLTFDAETGIGDWTEAQFAQAVKYGMTPRGPLAYPMPKYSQMDDEEVHALFVYLQTLPKISNATAEDGGAVAAR</sequence>
<dbReference type="RefSeq" id="WP_135462248.1">
    <property type="nucleotide sequence ID" value="NZ_SRLC01000001.1"/>
</dbReference>
<feature type="domain" description="Cytochrome c" evidence="5">
    <location>
        <begin position="50"/>
        <end position="151"/>
    </location>
</feature>
<dbReference type="GO" id="GO:0009055">
    <property type="term" value="F:electron transfer activity"/>
    <property type="evidence" value="ECO:0007669"/>
    <property type="project" value="InterPro"/>
</dbReference>
<dbReference type="InterPro" id="IPR036909">
    <property type="entry name" value="Cyt_c-like_dom_sf"/>
</dbReference>
<evidence type="ECO:0000313" key="7">
    <source>
        <dbReference type="Proteomes" id="UP000297549"/>
    </source>
</evidence>
<dbReference type="PANTHER" id="PTHR35008:SF4">
    <property type="entry name" value="BLL4482 PROTEIN"/>
    <property type="match status" value="1"/>
</dbReference>
<dbReference type="SUPFAM" id="SSF46626">
    <property type="entry name" value="Cytochrome c"/>
    <property type="match status" value="2"/>
</dbReference>
<dbReference type="Proteomes" id="UP000297549">
    <property type="component" value="Unassembled WGS sequence"/>
</dbReference>
<evidence type="ECO:0000313" key="6">
    <source>
        <dbReference type="EMBL" id="TGE24666.1"/>
    </source>
</evidence>
<evidence type="ECO:0000256" key="4">
    <source>
        <dbReference type="PROSITE-ProRule" id="PRU00433"/>
    </source>
</evidence>
<dbReference type="GO" id="GO:0020037">
    <property type="term" value="F:heme binding"/>
    <property type="evidence" value="ECO:0007669"/>
    <property type="project" value="InterPro"/>
</dbReference>
<dbReference type="Gene3D" id="1.10.760.10">
    <property type="entry name" value="Cytochrome c-like domain"/>
    <property type="match status" value="2"/>
</dbReference>
<evidence type="ECO:0000259" key="5">
    <source>
        <dbReference type="PROSITE" id="PS51007"/>
    </source>
</evidence>
<dbReference type="InterPro" id="IPR009056">
    <property type="entry name" value="Cyt_c-like_dom"/>
</dbReference>
<reference evidence="6 7" key="1">
    <citation type="submission" date="2019-04" db="EMBL/GenBank/DDBJ databases">
        <authorList>
            <person name="Feng G."/>
            <person name="Zhang J."/>
            <person name="Zhu H."/>
        </authorList>
    </citation>
    <scope>NUCLEOTIDE SEQUENCE [LARGE SCALE GENOMIC DNA]</scope>
    <source>
        <strain evidence="6 7">JCM 31653</strain>
    </source>
</reference>
<dbReference type="GO" id="GO:0046872">
    <property type="term" value="F:metal ion binding"/>
    <property type="evidence" value="ECO:0007669"/>
    <property type="project" value="UniProtKB-KW"/>
</dbReference>
<dbReference type="PROSITE" id="PS51007">
    <property type="entry name" value="CYTC"/>
    <property type="match status" value="2"/>
</dbReference>
<dbReference type="InterPro" id="IPR051459">
    <property type="entry name" value="Cytochrome_c-type_DH"/>
</dbReference>
<dbReference type="AlphaFoldDB" id="A0A4Z0Q5B3"/>
<evidence type="ECO:0000256" key="3">
    <source>
        <dbReference type="ARBA" id="ARBA00023004"/>
    </source>
</evidence>
<keyword evidence="2 4" id="KW-0479">Metal-binding</keyword>
<dbReference type="PANTHER" id="PTHR35008">
    <property type="entry name" value="BLL4482 PROTEIN-RELATED"/>
    <property type="match status" value="1"/>
</dbReference>
<organism evidence="6 7">
    <name type="scientific">Hymenobacter aquaticus</name>
    <dbReference type="NCBI Taxonomy" id="1867101"/>
    <lineage>
        <taxon>Bacteria</taxon>
        <taxon>Pseudomonadati</taxon>
        <taxon>Bacteroidota</taxon>
        <taxon>Cytophagia</taxon>
        <taxon>Cytophagales</taxon>
        <taxon>Hymenobacteraceae</taxon>
        <taxon>Hymenobacter</taxon>
    </lineage>
</organism>
<gene>
    <name evidence="6" type="ORF">E5K00_05490</name>
</gene>
<keyword evidence="1 4" id="KW-0349">Heme</keyword>